<sequence>MGSLAIAEYKGRLSGRRVLLAEDNPVNQKVAILQLRQLGVVADAVNNGAEVLDHLVNAGPFNWVLMDCQMPICDGYQAAAEVRREAPAGLRDIPIIAMTANAIKGDKERCLNAGASLACSHRSTCMNDYLSKPITLPRLASALLKWLKDPPPD</sequence>
<dbReference type="AlphaFoldDB" id="A0A8H8DJK9"/>
<evidence type="ECO:0000256" key="1">
    <source>
        <dbReference type="ARBA" id="ARBA00022553"/>
    </source>
</evidence>
<name>A0A8H8DJK9_9FUNG</name>
<keyword evidence="5" id="KW-1185">Reference proteome</keyword>
<dbReference type="Pfam" id="PF00072">
    <property type="entry name" value="Response_reg"/>
    <property type="match status" value="1"/>
</dbReference>
<dbReference type="SUPFAM" id="SSF52172">
    <property type="entry name" value="CheY-like"/>
    <property type="match status" value="1"/>
</dbReference>
<accession>A0A8H8DJK9</accession>
<dbReference type="OrthoDB" id="60033at2759"/>
<dbReference type="PROSITE" id="PS50110">
    <property type="entry name" value="RESPONSE_REGULATORY"/>
    <property type="match status" value="1"/>
</dbReference>
<reference evidence="4 5" key="1">
    <citation type="journal article" name="Sci. Rep.">
        <title>Genome-scale phylogenetic analyses confirm Olpidium as the closest living zoosporic fungus to the non-flagellated, terrestrial fungi.</title>
        <authorList>
            <person name="Chang Y."/>
            <person name="Rochon D."/>
            <person name="Sekimoto S."/>
            <person name="Wang Y."/>
            <person name="Chovatia M."/>
            <person name="Sandor L."/>
            <person name="Salamov A."/>
            <person name="Grigoriev I.V."/>
            <person name="Stajich J.E."/>
            <person name="Spatafora J.W."/>
        </authorList>
    </citation>
    <scope>NUCLEOTIDE SEQUENCE [LARGE SCALE GENOMIC DNA]</scope>
    <source>
        <strain evidence="4">S191</strain>
    </source>
</reference>
<dbReference type="CDD" id="cd17546">
    <property type="entry name" value="REC_hyHK_CKI1_RcsC-like"/>
    <property type="match status" value="1"/>
</dbReference>
<dbReference type="InterPro" id="IPR001789">
    <property type="entry name" value="Sig_transdc_resp-reg_receiver"/>
</dbReference>
<organism evidence="4 5">
    <name type="scientific">Olpidium bornovanus</name>
    <dbReference type="NCBI Taxonomy" id="278681"/>
    <lineage>
        <taxon>Eukaryota</taxon>
        <taxon>Fungi</taxon>
        <taxon>Fungi incertae sedis</taxon>
        <taxon>Olpidiomycota</taxon>
        <taxon>Olpidiomycotina</taxon>
        <taxon>Olpidiomycetes</taxon>
        <taxon>Olpidiales</taxon>
        <taxon>Olpidiaceae</taxon>
        <taxon>Olpidium</taxon>
    </lineage>
</organism>
<proteinExistence type="predicted"/>
<evidence type="ECO:0000313" key="5">
    <source>
        <dbReference type="Proteomes" id="UP000673691"/>
    </source>
</evidence>
<evidence type="ECO:0000259" key="3">
    <source>
        <dbReference type="PROSITE" id="PS50110"/>
    </source>
</evidence>
<comment type="caution">
    <text evidence="4">The sequence shown here is derived from an EMBL/GenBank/DDBJ whole genome shotgun (WGS) entry which is preliminary data.</text>
</comment>
<feature type="domain" description="Response regulatory" evidence="3">
    <location>
        <begin position="17"/>
        <end position="147"/>
    </location>
</feature>
<dbReference type="PANTHER" id="PTHR45339:SF5">
    <property type="entry name" value="HISTIDINE KINASE"/>
    <property type="match status" value="1"/>
</dbReference>
<feature type="modified residue" description="4-aspartylphosphate" evidence="2">
    <location>
        <position position="67"/>
    </location>
</feature>
<evidence type="ECO:0000313" key="4">
    <source>
        <dbReference type="EMBL" id="KAG5460222.1"/>
    </source>
</evidence>
<dbReference type="GO" id="GO:0000160">
    <property type="term" value="P:phosphorelay signal transduction system"/>
    <property type="evidence" value="ECO:0007669"/>
    <property type="project" value="InterPro"/>
</dbReference>
<dbReference type="PANTHER" id="PTHR45339">
    <property type="entry name" value="HYBRID SIGNAL TRANSDUCTION HISTIDINE KINASE J"/>
    <property type="match status" value="1"/>
</dbReference>
<evidence type="ECO:0000256" key="2">
    <source>
        <dbReference type="PROSITE-ProRule" id="PRU00169"/>
    </source>
</evidence>
<dbReference type="InterPro" id="IPR011006">
    <property type="entry name" value="CheY-like_superfamily"/>
</dbReference>
<dbReference type="SMART" id="SM00448">
    <property type="entry name" value="REC"/>
    <property type="match status" value="1"/>
</dbReference>
<dbReference type="EMBL" id="JAEFCI010005555">
    <property type="protein sequence ID" value="KAG5460222.1"/>
    <property type="molecule type" value="Genomic_DNA"/>
</dbReference>
<gene>
    <name evidence="4" type="ORF">BJ554DRAFT_7755</name>
</gene>
<dbReference type="Proteomes" id="UP000673691">
    <property type="component" value="Unassembled WGS sequence"/>
</dbReference>
<protein>
    <submittedName>
        <fullName evidence="4">Two-component response regulator</fullName>
    </submittedName>
</protein>
<dbReference type="Gene3D" id="3.40.50.2300">
    <property type="match status" value="1"/>
</dbReference>
<keyword evidence="1 2" id="KW-0597">Phosphoprotein</keyword>